<feature type="compositionally biased region" description="Basic and acidic residues" evidence="2">
    <location>
        <begin position="932"/>
        <end position="943"/>
    </location>
</feature>
<keyword evidence="5" id="KW-1185">Reference proteome</keyword>
<feature type="compositionally biased region" description="Low complexity" evidence="2">
    <location>
        <begin position="437"/>
        <end position="452"/>
    </location>
</feature>
<feature type="compositionally biased region" description="Basic and acidic residues" evidence="2">
    <location>
        <begin position="507"/>
        <end position="516"/>
    </location>
</feature>
<dbReference type="InterPro" id="IPR026085">
    <property type="entry name" value="ATF7-int"/>
</dbReference>
<dbReference type="Proteomes" id="UP000275408">
    <property type="component" value="Unassembled WGS sequence"/>
</dbReference>
<dbReference type="PANTHER" id="PTHR23210:SF26">
    <property type="entry name" value="ACTIVATING TRANSCRIPTION FACTOR 7-INTERACTING PROTEIN 1"/>
    <property type="match status" value="1"/>
</dbReference>
<feature type="compositionally biased region" description="Polar residues" evidence="2">
    <location>
        <begin position="23"/>
        <end position="36"/>
    </location>
</feature>
<feature type="domain" description="Fibronectin type-III" evidence="3">
    <location>
        <begin position="964"/>
        <end position="1068"/>
    </location>
</feature>
<feature type="compositionally biased region" description="Low complexity" evidence="2">
    <location>
        <begin position="590"/>
        <end position="603"/>
    </location>
</feature>
<feature type="region of interest" description="Disordered" evidence="2">
    <location>
        <begin position="894"/>
        <end position="969"/>
    </location>
</feature>
<dbReference type="CDD" id="cd00063">
    <property type="entry name" value="FN3"/>
    <property type="match status" value="1"/>
</dbReference>
<feature type="compositionally biased region" description="Polar residues" evidence="2">
    <location>
        <begin position="685"/>
        <end position="709"/>
    </location>
</feature>
<feature type="compositionally biased region" description="Polar residues" evidence="2">
    <location>
        <begin position="835"/>
        <end position="846"/>
    </location>
</feature>
<dbReference type="PANTHER" id="PTHR23210">
    <property type="entry name" value="ACTIVATING TRANSCRIPTION FACTOR 7 INTERACTING PROTEIN"/>
    <property type="match status" value="1"/>
</dbReference>
<feature type="region of interest" description="Disordered" evidence="2">
    <location>
        <begin position="1"/>
        <end position="42"/>
    </location>
</feature>
<dbReference type="GO" id="GO:0003712">
    <property type="term" value="F:transcription coregulator activity"/>
    <property type="evidence" value="ECO:0007669"/>
    <property type="project" value="TreeGrafter"/>
</dbReference>
<dbReference type="PROSITE" id="PS50853">
    <property type="entry name" value="FN3"/>
    <property type="match status" value="1"/>
</dbReference>
<reference evidence="4 5" key="1">
    <citation type="journal article" date="2018" name="Sci. Rep.">
        <title>Comparative analysis of the Pocillopora damicornis genome highlights role of immune system in coral evolution.</title>
        <authorList>
            <person name="Cunning R."/>
            <person name="Bay R.A."/>
            <person name="Gillette P."/>
            <person name="Baker A.C."/>
            <person name="Traylor-Knowles N."/>
        </authorList>
    </citation>
    <scope>NUCLEOTIDE SEQUENCE [LARGE SCALE GENOMIC DNA]</scope>
    <source>
        <strain evidence="4">RSMAS</strain>
        <tissue evidence="4">Whole animal</tissue>
    </source>
</reference>
<feature type="compositionally biased region" description="Basic and acidic residues" evidence="2">
    <location>
        <begin position="94"/>
        <end position="111"/>
    </location>
</feature>
<comment type="caution">
    <text evidence="4">The sequence shown here is derived from an EMBL/GenBank/DDBJ whole genome shotgun (WGS) entry which is preliminary data.</text>
</comment>
<feature type="region of interest" description="Disordered" evidence="2">
    <location>
        <begin position="482"/>
        <end position="519"/>
    </location>
</feature>
<dbReference type="InterPro" id="IPR056565">
    <property type="entry name" value="Fn3_ATF7IP"/>
</dbReference>
<protein>
    <recommendedName>
        <fullName evidence="3">Fibronectin type-III domain-containing protein</fullName>
    </recommendedName>
</protein>
<dbReference type="AlphaFoldDB" id="A0A3M6TN90"/>
<dbReference type="EMBL" id="RCHS01003253">
    <property type="protein sequence ID" value="RMX42836.1"/>
    <property type="molecule type" value="Genomic_DNA"/>
</dbReference>
<proteinExistence type="predicted"/>
<dbReference type="Gene3D" id="2.60.40.10">
    <property type="entry name" value="Immunoglobulins"/>
    <property type="match status" value="1"/>
</dbReference>
<evidence type="ECO:0000256" key="2">
    <source>
        <dbReference type="SAM" id="MobiDB-lite"/>
    </source>
</evidence>
<feature type="region of interest" description="Disordered" evidence="2">
    <location>
        <begin position="403"/>
        <end position="454"/>
    </location>
</feature>
<feature type="compositionally biased region" description="Low complexity" evidence="2">
    <location>
        <begin position="403"/>
        <end position="419"/>
    </location>
</feature>
<organism evidence="4 5">
    <name type="scientific">Pocillopora damicornis</name>
    <name type="common">Cauliflower coral</name>
    <name type="synonym">Millepora damicornis</name>
    <dbReference type="NCBI Taxonomy" id="46731"/>
    <lineage>
        <taxon>Eukaryota</taxon>
        <taxon>Metazoa</taxon>
        <taxon>Cnidaria</taxon>
        <taxon>Anthozoa</taxon>
        <taxon>Hexacorallia</taxon>
        <taxon>Scleractinia</taxon>
        <taxon>Astrocoeniina</taxon>
        <taxon>Pocilloporidae</taxon>
        <taxon>Pocillopora</taxon>
    </lineage>
</organism>
<feature type="region of interest" description="Disordered" evidence="2">
    <location>
        <begin position="835"/>
        <end position="861"/>
    </location>
</feature>
<feature type="compositionally biased region" description="Polar residues" evidence="2">
    <location>
        <begin position="945"/>
        <end position="954"/>
    </location>
</feature>
<evidence type="ECO:0000313" key="5">
    <source>
        <dbReference type="Proteomes" id="UP000275408"/>
    </source>
</evidence>
<feature type="compositionally biased region" description="Polar residues" evidence="2">
    <location>
        <begin position="494"/>
        <end position="505"/>
    </location>
</feature>
<dbReference type="SUPFAM" id="SSF49265">
    <property type="entry name" value="Fibronectin type III"/>
    <property type="match status" value="1"/>
</dbReference>
<dbReference type="GO" id="GO:0006355">
    <property type="term" value="P:regulation of DNA-templated transcription"/>
    <property type="evidence" value="ECO:0007669"/>
    <property type="project" value="TreeGrafter"/>
</dbReference>
<feature type="region of interest" description="Disordered" evidence="2">
    <location>
        <begin position="577"/>
        <end position="607"/>
    </location>
</feature>
<dbReference type="InterPro" id="IPR036116">
    <property type="entry name" value="FN3_sf"/>
</dbReference>
<evidence type="ECO:0000256" key="1">
    <source>
        <dbReference type="SAM" id="Coils"/>
    </source>
</evidence>
<dbReference type="OrthoDB" id="2434995at2759"/>
<dbReference type="Pfam" id="PF16794">
    <property type="entry name" value="fn3_4"/>
    <property type="match status" value="1"/>
</dbReference>
<keyword evidence="1" id="KW-0175">Coiled coil</keyword>
<name>A0A3M6TN90_POCDA</name>
<dbReference type="GO" id="GO:0005667">
    <property type="term" value="C:transcription regulator complex"/>
    <property type="evidence" value="ECO:0007669"/>
    <property type="project" value="TreeGrafter"/>
</dbReference>
<dbReference type="GO" id="GO:0005634">
    <property type="term" value="C:nucleus"/>
    <property type="evidence" value="ECO:0007669"/>
    <property type="project" value="TreeGrafter"/>
</dbReference>
<dbReference type="InterPro" id="IPR013783">
    <property type="entry name" value="Ig-like_fold"/>
</dbReference>
<feature type="compositionally biased region" description="Polar residues" evidence="2">
    <location>
        <begin position="421"/>
        <end position="436"/>
    </location>
</feature>
<dbReference type="InterPro" id="IPR003961">
    <property type="entry name" value="FN3_dom"/>
</dbReference>
<feature type="region of interest" description="Disordered" evidence="2">
    <location>
        <begin position="86"/>
        <end position="111"/>
    </location>
</feature>
<accession>A0A3M6TN90</accession>
<feature type="coiled-coil region" evidence="1">
    <location>
        <begin position="183"/>
        <end position="217"/>
    </location>
</feature>
<evidence type="ECO:0000259" key="3">
    <source>
        <dbReference type="PROSITE" id="PS50853"/>
    </source>
</evidence>
<sequence length="1071" mass="119672">MESYARPNKRRKLDEVHDLPGPTESQYPHEPSSQVTYGERKRNIPQDLIDKLNISYDVTERLRRLTKFCGKAATAEKIGGVLTEGETNDGSNYNREEMTNGNHNEEDKESATKEIGCNKYVDGDCERGLPPLQNIMKGTETAALDNEDKFKDAANNVEQAAPDVLIFKQVLKEIIEQRTKVVEEKVAENSLKLQNRIRELERENRELQWTARRIFAAFRQLLIENEKRKEPKTSRGVQVSTICESASEKEVSERTLHITTAAKVNGVSTILASTTAAPLTSIASKVVTLAEDPQPSLQAAPRVLFDSQQPLTEKPAPTAVVYTVKPRLAQLAEKQNGTSTHNRLHVPRPSANESTAAFLQVEPGQSSESIASRAFSQPPPALQNQAKSLLELIRENQLKLSQQTERLERQQQIQQQRTSHPLVQSTQHHPSETTASLLQQLQRQQQLQQRQQHYQKLVERQPHKTLLPTSSQITDQVTPTLSVFSSQKQRHSTPEQQVKSQSQLVRPSDESQEKRPSANSSIALLQQRDNSAIYHRPSPSHMHFVVNSQTKTSSVPSHPPIMFNTKQIDEVLKRNETALPPNGKSPMYMSTPQSEPPSQSTSSKQAPINLQRSNLTHTKPPAQEVIKHHVHHERHVLSAQPAAEVTVENAVARGQTNTTLSQRLVSTDIFHARPKSVGMQKHAQHPSSQLQNMQSRPPPQVATQMQNTTETRREQEVSSSLSTAIAKHKPIQSDVSSMPQTILVPARKKHTSEELLPSGYRFSLPSPEYLLQRRKLYEQTQNHAQSLTSQSRQVSMTHSLENNSLNERIMVSSTHSSGHAEAVYTVQSSNFHTTAIPTRPFHQNGQRVDVPSQLPHTDAYNPFLCRPSDILLSQKKQHENLSQSRNQLYKPLQGQEQGQLPTGTDGGGNLRSSVPSLHRPPIQSPGISSSDPRIEKNPREAEKSSMANSLTRSSLSDHGDALKPLPKPSASIAAREKKIVLSWNMEHDDTSVKVDNYELFACQDVDESKGQPIKWKKIGIVKALPLPMACTLTQFSSGSKYFFSVRAVDEKERAGPFSDPCTVSLSSHKVA</sequence>
<evidence type="ECO:0000313" key="4">
    <source>
        <dbReference type="EMBL" id="RMX42836.1"/>
    </source>
</evidence>
<feature type="region of interest" description="Disordered" evidence="2">
    <location>
        <begin position="677"/>
        <end position="739"/>
    </location>
</feature>
<gene>
    <name evidence="4" type="ORF">pdam_00005120</name>
</gene>